<proteinExistence type="predicted"/>
<accession>A0A0Q2LS65</accession>
<dbReference type="RefSeq" id="WP_055578254.1">
    <property type="nucleotide sequence ID" value="NZ_LKTM01000148.1"/>
</dbReference>
<gene>
    <name evidence="1" type="ORF">AO501_27110</name>
</gene>
<evidence type="ECO:0000313" key="2">
    <source>
        <dbReference type="Proteomes" id="UP000051677"/>
    </source>
</evidence>
<evidence type="ECO:0000313" key="1">
    <source>
        <dbReference type="EMBL" id="KQH78857.1"/>
    </source>
</evidence>
<organism evidence="1 2">
    <name type="scientific">Mycobacterium gordonae</name>
    <dbReference type="NCBI Taxonomy" id="1778"/>
    <lineage>
        <taxon>Bacteria</taxon>
        <taxon>Bacillati</taxon>
        <taxon>Actinomycetota</taxon>
        <taxon>Actinomycetes</taxon>
        <taxon>Mycobacteriales</taxon>
        <taxon>Mycobacteriaceae</taxon>
        <taxon>Mycobacterium</taxon>
    </lineage>
</organism>
<dbReference type="EMBL" id="LKTM01000148">
    <property type="protein sequence ID" value="KQH78857.1"/>
    <property type="molecule type" value="Genomic_DNA"/>
</dbReference>
<reference evidence="1 2" key="1">
    <citation type="submission" date="2015-10" db="EMBL/GenBank/DDBJ databases">
        <title>Mycobacterium gordonae draft genome assembly.</title>
        <authorList>
            <person name="Ustinova V."/>
            <person name="Smirnova T."/>
            <person name="Blagodatskikh K."/>
            <person name="Varlamov D."/>
            <person name="Larionova E."/>
            <person name="Chernousova L."/>
        </authorList>
    </citation>
    <scope>NUCLEOTIDE SEQUENCE [LARGE SCALE GENOMIC DNA]</scope>
    <source>
        <strain evidence="1 2">CTRI 14-8773</strain>
    </source>
</reference>
<comment type="caution">
    <text evidence="1">The sequence shown here is derived from an EMBL/GenBank/DDBJ whole genome shotgun (WGS) entry which is preliminary data.</text>
</comment>
<protein>
    <submittedName>
        <fullName evidence="1">Uncharacterized protein</fullName>
    </submittedName>
</protein>
<sequence length="60" mass="6435">MVVIDYDGDDGSDVRSADTQTLAGDHDYAVFGDSPLNALGAGRWGRRMSMAKLEYPLVAS</sequence>
<name>A0A0Q2LS65_MYCGO</name>
<dbReference type="AlphaFoldDB" id="A0A0Q2LS65"/>
<dbReference type="Proteomes" id="UP000051677">
    <property type="component" value="Unassembled WGS sequence"/>
</dbReference>